<comment type="caution">
    <text evidence="2">The sequence shown here is derived from an EMBL/GenBank/DDBJ whole genome shotgun (WGS) entry which is preliminary data.</text>
</comment>
<feature type="region of interest" description="Disordered" evidence="1">
    <location>
        <begin position="607"/>
        <end position="681"/>
    </location>
</feature>
<proteinExistence type="predicted"/>
<feature type="region of interest" description="Disordered" evidence="1">
    <location>
        <begin position="1"/>
        <end position="34"/>
    </location>
</feature>
<evidence type="ECO:0000313" key="2">
    <source>
        <dbReference type="EMBL" id="MBB3195645.1"/>
    </source>
</evidence>
<feature type="compositionally biased region" description="Low complexity" evidence="1">
    <location>
        <begin position="641"/>
        <end position="655"/>
    </location>
</feature>
<gene>
    <name evidence="2" type="ORF">FHS28_003051</name>
</gene>
<reference evidence="2 3" key="1">
    <citation type="submission" date="2020-08" db="EMBL/GenBank/DDBJ databases">
        <title>Genomic Encyclopedia of Type Strains, Phase III (KMG-III): the genomes of soil and plant-associated and newly described type strains.</title>
        <authorList>
            <person name="Whitman W."/>
        </authorList>
    </citation>
    <scope>NUCLEOTIDE SEQUENCE [LARGE SCALE GENOMIC DNA]</scope>
    <source>
        <strain evidence="2 3">CECT 7247</strain>
    </source>
</reference>
<protein>
    <submittedName>
        <fullName evidence="2">Uncharacterized protein</fullName>
    </submittedName>
</protein>
<evidence type="ECO:0000256" key="1">
    <source>
        <dbReference type="SAM" id="MobiDB-lite"/>
    </source>
</evidence>
<dbReference type="Proteomes" id="UP000574369">
    <property type="component" value="Unassembled WGS sequence"/>
</dbReference>
<feature type="region of interest" description="Disordered" evidence="1">
    <location>
        <begin position="719"/>
        <end position="772"/>
    </location>
</feature>
<name>A0ABR6GU50_9BURK</name>
<feature type="region of interest" description="Disordered" evidence="1">
    <location>
        <begin position="468"/>
        <end position="574"/>
    </location>
</feature>
<evidence type="ECO:0000313" key="3">
    <source>
        <dbReference type="Proteomes" id="UP000574369"/>
    </source>
</evidence>
<dbReference type="EMBL" id="JACHXO010000005">
    <property type="protein sequence ID" value="MBB3195645.1"/>
    <property type="molecule type" value="Genomic_DNA"/>
</dbReference>
<feature type="compositionally biased region" description="Low complexity" evidence="1">
    <location>
        <begin position="499"/>
        <end position="518"/>
    </location>
</feature>
<sequence>MAAAFSAPPQGPAATLGAGATASPATTPTAHDPETWTSLANLTQIIDKMREQVGQVTLARTDLSRLNTALQQADPVCLPPDRHALMNEWRAELQHALAVPDEGAKPRVVAGGERLTSLLSLLRDVQITHSRPALQARSDSSQWESLPPSKQNHMRKLGEWMSEGSGAQRAARTAFGRQVALQYAGLSNELKVGATGVPLDLPHADVLHGLMNPSTRAHVTLAGPVGGRDLEHSLSALPLRTWHVNDTDHLRWAVQQAPVNLQTLDLHDWEGDLDLEAVSLLSQAAEAMPNLASLILPSRVDGYVLGDAWEASPGASGWTYSLKDRPDILSLLDAAVASLDGHVLGTRTAIRHVANKADAACLLAFAERLSAHIDFRLGALLLDMFTRAATSDEDLRGYAEALRKAQKQGLGPVETMDAVQEPMAARVSTAAQLGAEAPRAGVWAGTVSRETTPVAGPAPAAVSRLAADIPSRTADRRPAVPPRVASSATLPSRGHDTAVRTAAAETPAAAASPPSTTVQRRFQGAPVLTLQRPPRPTLAPLNRSKPAPVHASSPAQTVVRSKVPPPPPPRVSSVPTSLALATARATSEFFASSGLAFEQPFSPISLDGADNESVGPHGSGFETDVSGLDSPDGWPLPPFPEAAESSPELSSQAAPFRPAPPPTLADDSAISASDTEFASSTLESSVSVQSMVWKPASRPSAAGPAWAFTAAAAPTRTIDTPAPAWARFPRPTAVPPAPPRRAPQLASKATTVGTLNLTPPGSSRAPTVQASRRERDIELAALRAPNAERRLERAAIEAKLTQTLKR</sequence>
<keyword evidence="3" id="KW-1185">Reference proteome</keyword>
<feature type="compositionally biased region" description="Low complexity" evidence="1">
    <location>
        <begin position="12"/>
        <end position="30"/>
    </location>
</feature>
<organism evidence="2 3">
    <name type="scientific">Roseateles terrae</name>
    <dbReference type="NCBI Taxonomy" id="431060"/>
    <lineage>
        <taxon>Bacteria</taxon>
        <taxon>Pseudomonadati</taxon>
        <taxon>Pseudomonadota</taxon>
        <taxon>Betaproteobacteria</taxon>
        <taxon>Burkholderiales</taxon>
        <taxon>Sphaerotilaceae</taxon>
        <taxon>Roseateles</taxon>
    </lineage>
</organism>
<feature type="compositionally biased region" description="Polar residues" evidence="1">
    <location>
        <begin position="747"/>
        <end position="770"/>
    </location>
</feature>
<accession>A0ABR6GU50</accession>
<dbReference type="RefSeq" id="WP_184294968.1">
    <property type="nucleotide sequence ID" value="NZ_JACHXO010000005.1"/>
</dbReference>
<feature type="compositionally biased region" description="Pro residues" evidence="1">
    <location>
        <begin position="732"/>
        <end position="741"/>
    </location>
</feature>